<evidence type="ECO:0000313" key="2">
    <source>
        <dbReference type="Proteomes" id="UP001527925"/>
    </source>
</evidence>
<accession>A0ABR4NF78</accession>
<comment type="caution">
    <text evidence="1">The sequence shown here is derived from an EMBL/GenBank/DDBJ whole genome shotgun (WGS) entry which is preliminary data.</text>
</comment>
<dbReference type="Proteomes" id="UP001527925">
    <property type="component" value="Unassembled WGS sequence"/>
</dbReference>
<evidence type="ECO:0008006" key="3">
    <source>
        <dbReference type="Google" id="ProtNLM"/>
    </source>
</evidence>
<keyword evidence="2" id="KW-1185">Reference proteome</keyword>
<organism evidence="1 2">
    <name type="scientific">Polyrhizophydium stewartii</name>
    <dbReference type="NCBI Taxonomy" id="2732419"/>
    <lineage>
        <taxon>Eukaryota</taxon>
        <taxon>Fungi</taxon>
        <taxon>Fungi incertae sedis</taxon>
        <taxon>Chytridiomycota</taxon>
        <taxon>Chytridiomycota incertae sedis</taxon>
        <taxon>Chytridiomycetes</taxon>
        <taxon>Rhizophydiales</taxon>
        <taxon>Rhizophydiales incertae sedis</taxon>
        <taxon>Polyrhizophydium</taxon>
    </lineage>
</organism>
<proteinExistence type="predicted"/>
<sequence length="94" mass="10469">MELNNGPHDQDIHFAMVKNIKSIRPHSIANNRYATCEMSFETGAMLVQFPNLAKMRAWIDAVGRALCQAHAGSSHRAQQPLDRGRIITEALVAK</sequence>
<gene>
    <name evidence="1" type="ORF">HK105_202100</name>
</gene>
<name>A0ABR4NF78_9FUNG</name>
<dbReference type="EMBL" id="JADGIZ020000007">
    <property type="protein sequence ID" value="KAL2918173.1"/>
    <property type="molecule type" value="Genomic_DNA"/>
</dbReference>
<reference evidence="1 2" key="1">
    <citation type="submission" date="2023-09" db="EMBL/GenBank/DDBJ databases">
        <title>Pangenome analysis of Batrachochytrium dendrobatidis and related Chytrids.</title>
        <authorList>
            <person name="Yacoub M.N."/>
            <person name="Stajich J.E."/>
            <person name="James T.Y."/>
        </authorList>
    </citation>
    <scope>NUCLEOTIDE SEQUENCE [LARGE SCALE GENOMIC DNA]</scope>
    <source>
        <strain evidence="1 2">JEL0888</strain>
    </source>
</reference>
<protein>
    <recommendedName>
        <fullName evidence="3">PH domain-containing protein</fullName>
    </recommendedName>
</protein>
<evidence type="ECO:0000313" key="1">
    <source>
        <dbReference type="EMBL" id="KAL2918173.1"/>
    </source>
</evidence>